<dbReference type="AlphaFoldDB" id="A0A2N7VU13"/>
<proteinExistence type="predicted"/>
<sequence>MQAERRLAVMQPYFFPYIGYFQLMAKVDRFVIFDDVNFINKGWINRNRINIGGTAHMVTIPLQQASQNRLISEIEVDSSSNWREKMLRSIEQSYARAPQFSHVFPLVDAIIRHGASNLADYLCHGLTTLRDHLRIATEILPTSRRYANADLKGQERIIDICLKEDASVYVNAIGGKELYCRATFADRGLDLKFLEPVLPPYACGRLAYVPGLSIIDVLMWNEPSLVDHMLHSATLT</sequence>
<dbReference type="RefSeq" id="WP_102611569.1">
    <property type="nucleotide sequence ID" value="NZ_CADIKD010000012.1"/>
</dbReference>
<dbReference type="EMBL" id="PNYB01000018">
    <property type="protein sequence ID" value="PMS20635.1"/>
    <property type="molecule type" value="Genomic_DNA"/>
</dbReference>
<dbReference type="InterPro" id="IPR014985">
    <property type="entry name" value="WbqC"/>
</dbReference>
<evidence type="ECO:0008006" key="3">
    <source>
        <dbReference type="Google" id="ProtNLM"/>
    </source>
</evidence>
<accession>A0A2N7VU13</accession>
<name>A0A2N7VU13_9BURK</name>
<comment type="caution">
    <text evidence="1">The sequence shown here is derived from an EMBL/GenBank/DDBJ whole genome shotgun (WGS) entry which is preliminary data.</text>
</comment>
<evidence type="ECO:0000313" key="1">
    <source>
        <dbReference type="EMBL" id="PMS20635.1"/>
    </source>
</evidence>
<dbReference type="Proteomes" id="UP000235347">
    <property type="component" value="Unassembled WGS sequence"/>
</dbReference>
<keyword evidence="2" id="KW-1185">Reference proteome</keyword>
<organism evidence="1 2">
    <name type="scientific">Trinickia soli</name>
    <dbReference type="NCBI Taxonomy" id="380675"/>
    <lineage>
        <taxon>Bacteria</taxon>
        <taxon>Pseudomonadati</taxon>
        <taxon>Pseudomonadota</taxon>
        <taxon>Betaproteobacteria</taxon>
        <taxon>Burkholderiales</taxon>
        <taxon>Burkholderiaceae</taxon>
        <taxon>Trinickia</taxon>
    </lineage>
</organism>
<dbReference type="Pfam" id="PF08889">
    <property type="entry name" value="WbqC"/>
    <property type="match status" value="1"/>
</dbReference>
<protein>
    <recommendedName>
        <fullName evidence="3">Glycine transferase</fullName>
    </recommendedName>
</protein>
<gene>
    <name evidence="1" type="ORF">C0Z19_20005</name>
</gene>
<reference evidence="1 2" key="1">
    <citation type="submission" date="2018-01" db="EMBL/GenBank/DDBJ databases">
        <title>Whole genome analyses suggest that Burkholderia sensu lato contains two further novel genera in the rhizoxinica-symbiotica group Mycetohabitans gen. nov., and Trinickia gen. nov.: implications for the evolution of diazotrophy and nodulation in the Burkholderiaceae.</title>
        <authorList>
            <person name="Estrada-de los Santos P."/>
            <person name="Palmer M."/>
            <person name="Chavez-Ramirez B."/>
            <person name="Beukes C."/>
            <person name="Steenkamp E.T."/>
            <person name="Hirsch A.M."/>
            <person name="Manyaka P."/>
            <person name="Maluk M."/>
            <person name="Lafos M."/>
            <person name="Crook M."/>
            <person name="Gross E."/>
            <person name="Simon M.F."/>
            <person name="Bueno dos Reis Junior F."/>
            <person name="Poole P.S."/>
            <person name="Venter S.N."/>
            <person name="James E.K."/>
        </authorList>
    </citation>
    <scope>NUCLEOTIDE SEQUENCE [LARGE SCALE GENOMIC DNA]</scope>
    <source>
        <strain evidence="1 2">GP25-8</strain>
    </source>
</reference>
<evidence type="ECO:0000313" key="2">
    <source>
        <dbReference type="Proteomes" id="UP000235347"/>
    </source>
</evidence>